<keyword evidence="4" id="KW-1185">Reference proteome</keyword>
<protein>
    <submittedName>
        <fullName evidence="3">Uncharacterized protein</fullName>
    </submittedName>
</protein>
<feature type="coiled-coil region" evidence="1">
    <location>
        <begin position="87"/>
        <end position="137"/>
    </location>
</feature>
<feature type="compositionally biased region" description="Low complexity" evidence="2">
    <location>
        <begin position="30"/>
        <end position="45"/>
    </location>
</feature>
<reference evidence="3" key="2">
    <citation type="submission" date="2020-02" db="EMBL/GenBank/DDBJ databases">
        <title>Identification and distribution of gene clusters putatively required for synthesis of sphingolipid metabolism inhibitors in phylogenetically diverse species of the filamentous fungus Fusarium.</title>
        <authorList>
            <person name="Kim H.-S."/>
            <person name="Busman M."/>
            <person name="Brown D.W."/>
            <person name="Divon H."/>
            <person name="Uhlig S."/>
            <person name="Proctor R.H."/>
        </authorList>
    </citation>
    <scope>NUCLEOTIDE SEQUENCE</scope>
    <source>
        <strain evidence="3">NRRL 25174</strain>
    </source>
</reference>
<feature type="compositionally biased region" description="Basic residues" evidence="2">
    <location>
        <begin position="57"/>
        <end position="66"/>
    </location>
</feature>
<name>A0A9P5E4R2_9HYPO</name>
<proteinExistence type="predicted"/>
<evidence type="ECO:0000313" key="3">
    <source>
        <dbReference type="EMBL" id="KAF4344353.1"/>
    </source>
</evidence>
<evidence type="ECO:0000313" key="4">
    <source>
        <dbReference type="Proteomes" id="UP000730481"/>
    </source>
</evidence>
<evidence type="ECO:0000256" key="1">
    <source>
        <dbReference type="SAM" id="Coils"/>
    </source>
</evidence>
<sequence length="152" mass="17497">MSRNRLSAQRRRKTQRAEVAAQATTREADSAQASTAGAATTPSASDAEEELENTKPRPCKHRHIPARKTIDADYKHHVARIRRNGRIQALQAERSADQAKRENASLKQDVEEIREQKNDLRNELMRERGRYRQLLSQENEAAWERLEAEFPL</sequence>
<keyword evidence="1" id="KW-0175">Coiled coil</keyword>
<dbReference type="OrthoDB" id="5095652at2759"/>
<dbReference type="AlphaFoldDB" id="A0A9P5E4R2"/>
<accession>A0A9P5E4R2</accession>
<organism evidence="3 4">
    <name type="scientific">Fusarium beomiforme</name>
    <dbReference type="NCBI Taxonomy" id="44412"/>
    <lineage>
        <taxon>Eukaryota</taxon>
        <taxon>Fungi</taxon>
        <taxon>Dikarya</taxon>
        <taxon>Ascomycota</taxon>
        <taxon>Pezizomycotina</taxon>
        <taxon>Sordariomycetes</taxon>
        <taxon>Hypocreomycetidae</taxon>
        <taxon>Hypocreales</taxon>
        <taxon>Nectriaceae</taxon>
        <taxon>Fusarium</taxon>
        <taxon>Fusarium burgessii species complex</taxon>
    </lineage>
</organism>
<gene>
    <name evidence="3" type="ORF">FBEOM_1747</name>
</gene>
<dbReference type="EMBL" id="PVQB02000059">
    <property type="protein sequence ID" value="KAF4344353.1"/>
    <property type="molecule type" value="Genomic_DNA"/>
</dbReference>
<dbReference type="Proteomes" id="UP000730481">
    <property type="component" value="Unassembled WGS sequence"/>
</dbReference>
<comment type="caution">
    <text evidence="3">The sequence shown here is derived from an EMBL/GenBank/DDBJ whole genome shotgun (WGS) entry which is preliminary data.</text>
</comment>
<feature type="region of interest" description="Disordered" evidence="2">
    <location>
        <begin position="1"/>
        <end position="73"/>
    </location>
</feature>
<evidence type="ECO:0000256" key="2">
    <source>
        <dbReference type="SAM" id="MobiDB-lite"/>
    </source>
</evidence>
<reference evidence="3" key="1">
    <citation type="journal article" date="2017" name="Mycologia">
        <title>Fusarium algeriense, sp. nov., a novel toxigenic crown rot pathogen of durum wheat from Algeria is nested in the Fusarium burgessii species complex.</title>
        <authorList>
            <person name="Laraba I."/>
            <person name="Keddad A."/>
            <person name="Boureghda H."/>
            <person name="Abdallah N."/>
            <person name="Vaughan M.M."/>
            <person name="Proctor R.H."/>
            <person name="Busman M."/>
            <person name="O'Donnell K."/>
        </authorList>
    </citation>
    <scope>NUCLEOTIDE SEQUENCE</scope>
    <source>
        <strain evidence="3">NRRL 25174</strain>
    </source>
</reference>